<dbReference type="AlphaFoldDB" id="A0A0K8QNA7"/>
<organism evidence="2">
    <name type="scientific">Mizugakiibacter sediminis</name>
    <dbReference type="NCBI Taxonomy" id="1475481"/>
    <lineage>
        <taxon>Bacteria</taxon>
        <taxon>Pseudomonadati</taxon>
        <taxon>Pseudomonadota</taxon>
        <taxon>Gammaproteobacteria</taxon>
        <taxon>Lysobacterales</taxon>
        <taxon>Rhodanobacteraceae</taxon>
        <taxon>Mizugakiibacter</taxon>
    </lineage>
</organism>
<accession>A0A0K8QNA7</accession>
<evidence type="ECO:0000313" key="2">
    <source>
        <dbReference type="EMBL" id="GAP66353.1"/>
    </source>
</evidence>
<dbReference type="HOGENOM" id="CLU_1022847_0_0_6"/>
<dbReference type="InterPro" id="IPR029063">
    <property type="entry name" value="SAM-dependent_MTases_sf"/>
</dbReference>
<evidence type="ECO:0008006" key="4">
    <source>
        <dbReference type="Google" id="ProtNLM"/>
    </source>
</evidence>
<dbReference type="OrthoDB" id="8846308at2"/>
<protein>
    <recommendedName>
        <fullName evidence="4">Methyltransferase, TIGR04325 family</fullName>
    </recommendedName>
</protein>
<reference evidence="2" key="2">
    <citation type="submission" date="2015-08" db="EMBL/GenBank/DDBJ databases">
        <title>Complete DNA Sequence of Pseudomonas syringae pv. actinidiae, the Causal Agent of Kiwifruit Canker Disease.</title>
        <authorList>
            <person name="Rikkerink E.H.A."/>
            <person name="Fineran P.C."/>
        </authorList>
    </citation>
    <scope>NUCLEOTIDE SEQUENCE</scope>
    <source>
        <strain evidence="2">SkMP5</strain>
    </source>
</reference>
<dbReference type="RefSeq" id="WP_148667843.1">
    <property type="nucleotide sequence ID" value="NZ_DF970200.1"/>
</dbReference>
<name>A0A0K8QNA7_9GAMM</name>
<keyword evidence="3" id="KW-1185">Reference proteome</keyword>
<dbReference type="SUPFAM" id="SSF53335">
    <property type="entry name" value="S-adenosyl-L-methionine-dependent methyltransferases"/>
    <property type="match status" value="1"/>
</dbReference>
<dbReference type="Gene3D" id="3.40.50.150">
    <property type="entry name" value="Vaccinia Virus protein VP39"/>
    <property type="match status" value="1"/>
</dbReference>
<gene>
    <name evidence="1" type="ORF">MBSD_0003</name>
    <name evidence="2" type="ORF">MBSD_n1660</name>
</gene>
<dbReference type="NCBIfam" id="TIGR04325">
    <property type="entry name" value="MTase_LIC12133"/>
    <property type="match status" value="1"/>
</dbReference>
<evidence type="ECO:0000313" key="1">
    <source>
        <dbReference type="EMBL" id="GAN43500.1"/>
    </source>
</evidence>
<dbReference type="EMBL" id="DF970200">
    <property type="protein sequence ID" value="GAP66353.1"/>
    <property type="molecule type" value="Genomic_DNA"/>
</dbReference>
<dbReference type="STRING" id="1475481.GCA_000953855_01691"/>
<dbReference type="InterPro" id="IPR027612">
    <property type="entry name" value="Put_MTase_LIC12133"/>
</dbReference>
<evidence type="ECO:0000313" key="3">
    <source>
        <dbReference type="Proteomes" id="UP000253740"/>
    </source>
</evidence>
<proteinExistence type="predicted"/>
<dbReference type="Proteomes" id="UP000253740">
    <property type="component" value="Unassembled WGS sequence"/>
</dbReference>
<sequence>MSNALIHLHRILIEAAQLPGFELLARPFYERMFVRNRWRDLYRGVYPSFESAQRSAPRSRPLGYDHEATAKLYRDRPRNLRASDFPVMFWMANLLGAGARRVFDLGGHHGISYYAMGRRMRLPADVDWCVHDVPAVVASGREHARSHDTSGRLRFTERREDADGADVLLAGGVLQYLDYSLADLLGALARPPRHLVIGQVPLHPDRSFFTLQSIGTAFCPYRVMAEAEFVAGLEALGYVCIDRWQSHEKSCRIPGARGYSVDYYQGFCFRRGD</sequence>
<reference evidence="1" key="1">
    <citation type="submission" date="2015-03" db="EMBL/GenBank/DDBJ databases">
        <title>Draft genome sequence of Mizugakiibacter sediminis skMP5.</title>
        <authorList>
            <person name="Watanabe T."/>
            <person name="Kojima H."/>
            <person name="Fukui M."/>
        </authorList>
    </citation>
    <scope>NUCLEOTIDE SEQUENCE</scope>
    <source>
        <strain evidence="1">SkMP5</strain>
    </source>
</reference>
<dbReference type="EMBL" id="DF952378">
    <property type="protein sequence ID" value="GAN43500.1"/>
    <property type="molecule type" value="Genomic_DNA"/>
</dbReference>